<gene>
    <name evidence="2" type="ORF">RAMLITH_22560</name>
</gene>
<comment type="similarity">
    <text evidence="1">Belongs to the short-chain dehydrogenases/reductases (SDR) family.</text>
</comment>
<evidence type="ECO:0000256" key="1">
    <source>
        <dbReference type="ARBA" id="ARBA00006484"/>
    </source>
</evidence>
<organism evidence="2 3">
    <name type="scientific">Ramlibacter lithotrophicus</name>
    <dbReference type="NCBI Taxonomy" id="2606681"/>
    <lineage>
        <taxon>Bacteria</taxon>
        <taxon>Pseudomonadati</taxon>
        <taxon>Pseudomonadota</taxon>
        <taxon>Betaproteobacteria</taxon>
        <taxon>Burkholderiales</taxon>
        <taxon>Comamonadaceae</taxon>
        <taxon>Ramlibacter</taxon>
    </lineage>
</organism>
<name>A0A7X6DK10_9BURK</name>
<accession>A0A7X6DK10</accession>
<dbReference type="PRINTS" id="PR00081">
    <property type="entry name" value="GDHRDH"/>
</dbReference>
<evidence type="ECO:0000313" key="2">
    <source>
        <dbReference type="EMBL" id="NKE68607.1"/>
    </source>
</evidence>
<dbReference type="Proteomes" id="UP000521868">
    <property type="component" value="Unassembled WGS sequence"/>
</dbReference>
<dbReference type="AlphaFoldDB" id="A0A7X6DK10"/>
<dbReference type="PANTHER" id="PTHR42879:SF6">
    <property type="entry name" value="NADPH-DEPENDENT REDUCTASE BACG"/>
    <property type="match status" value="1"/>
</dbReference>
<sequence>MDLDLGGRHVLVTGGSKGIGLACAQEFCREGAQVTIVARSREGIATALAGLQAQGFACRGIAADLADADAAAHAVDEAQRLGGPVDVLVNSAGAARRTPFEELTPMAWHDAMQAKFFTYVHVMDPLVKRMGAAGRGAIVNVVGAGGKVAGPTHLAGGSANAALMLASAGLAAAYGPRGVRVNVVNPGLTLTDRLQEGLAADARLQGRSADEILTSQQQRLPLRRIATPQEIASAVVFLASDRASYISGAILAMDGAVSPIVV</sequence>
<dbReference type="PANTHER" id="PTHR42879">
    <property type="entry name" value="3-OXOACYL-(ACYL-CARRIER-PROTEIN) REDUCTASE"/>
    <property type="match status" value="1"/>
</dbReference>
<dbReference type="EMBL" id="VTOX01000011">
    <property type="protein sequence ID" value="NKE68607.1"/>
    <property type="molecule type" value="Genomic_DNA"/>
</dbReference>
<dbReference type="SUPFAM" id="SSF51735">
    <property type="entry name" value="NAD(P)-binding Rossmann-fold domains"/>
    <property type="match status" value="1"/>
</dbReference>
<dbReference type="Gene3D" id="3.40.50.720">
    <property type="entry name" value="NAD(P)-binding Rossmann-like Domain"/>
    <property type="match status" value="1"/>
</dbReference>
<proteinExistence type="inferred from homology"/>
<evidence type="ECO:0000313" key="3">
    <source>
        <dbReference type="Proteomes" id="UP000521868"/>
    </source>
</evidence>
<dbReference type="InterPro" id="IPR050259">
    <property type="entry name" value="SDR"/>
</dbReference>
<reference evidence="2 3" key="1">
    <citation type="journal article" date="2020" name="Nature">
        <title>Bacterial chemolithoautotrophy via manganese oxidation.</title>
        <authorList>
            <person name="Yu H."/>
            <person name="Leadbetter J.R."/>
        </authorList>
    </citation>
    <scope>NUCLEOTIDE SEQUENCE [LARGE SCALE GENOMIC DNA]</scope>
    <source>
        <strain evidence="2 3">RBP-1</strain>
    </source>
</reference>
<dbReference type="RefSeq" id="WP_168109734.1">
    <property type="nucleotide sequence ID" value="NZ_VTOX01000011.1"/>
</dbReference>
<comment type="caution">
    <text evidence="2">The sequence shown here is derived from an EMBL/GenBank/DDBJ whole genome shotgun (WGS) entry which is preliminary data.</text>
</comment>
<dbReference type="InterPro" id="IPR036291">
    <property type="entry name" value="NAD(P)-bd_dom_sf"/>
</dbReference>
<dbReference type="Pfam" id="PF13561">
    <property type="entry name" value="adh_short_C2"/>
    <property type="match status" value="1"/>
</dbReference>
<keyword evidence="3" id="KW-1185">Reference proteome</keyword>
<protein>
    <submittedName>
        <fullName evidence="2">SDR family oxidoreductase</fullName>
    </submittedName>
</protein>
<dbReference type="InterPro" id="IPR002347">
    <property type="entry name" value="SDR_fam"/>
</dbReference>
<dbReference type="FunFam" id="3.40.50.720:FF:000084">
    <property type="entry name" value="Short-chain dehydrogenase reductase"/>
    <property type="match status" value="1"/>
</dbReference>